<evidence type="ECO:0000313" key="1">
    <source>
        <dbReference type="EMBL" id="KIN97561.1"/>
    </source>
</evidence>
<keyword evidence="2" id="KW-1185">Reference proteome</keyword>
<dbReference type="EMBL" id="KN832027">
    <property type="protein sequence ID" value="KIN97561.1"/>
    <property type="molecule type" value="Genomic_DNA"/>
</dbReference>
<name>A0A0C3JIY0_PISTI</name>
<protein>
    <submittedName>
        <fullName evidence="1">Uncharacterized protein</fullName>
    </submittedName>
</protein>
<sequence>QHSALIIIKNHLYRHNVLHVNFTTYDLHRDHDSLNPHTHADIMVLSHETEENPHPYWYTRIIAIFHLEVHYNGPELNNCSTRRIDVLWVHWFTHDKNFKAGWSVKHLPQVGFIHKMTSPMHLDLLIQTTLCRLSISSLLIILDAQKISYPPQLLAINQRMTKIGSGTIVKGRPR</sequence>
<feature type="non-terminal residue" evidence="1">
    <location>
        <position position="1"/>
    </location>
</feature>
<proteinExistence type="predicted"/>
<dbReference type="InParanoid" id="A0A0C3JIY0"/>
<evidence type="ECO:0000313" key="2">
    <source>
        <dbReference type="Proteomes" id="UP000054217"/>
    </source>
</evidence>
<reference evidence="1 2" key="1">
    <citation type="submission" date="2014-04" db="EMBL/GenBank/DDBJ databases">
        <authorList>
            <consortium name="DOE Joint Genome Institute"/>
            <person name="Kuo A."/>
            <person name="Kohler A."/>
            <person name="Costa M.D."/>
            <person name="Nagy L.G."/>
            <person name="Floudas D."/>
            <person name="Copeland A."/>
            <person name="Barry K.W."/>
            <person name="Cichocki N."/>
            <person name="Veneault-Fourrey C."/>
            <person name="LaButti K."/>
            <person name="Lindquist E.A."/>
            <person name="Lipzen A."/>
            <person name="Lundell T."/>
            <person name="Morin E."/>
            <person name="Murat C."/>
            <person name="Sun H."/>
            <person name="Tunlid A."/>
            <person name="Henrissat B."/>
            <person name="Grigoriev I.V."/>
            <person name="Hibbett D.S."/>
            <person name="Martin F."/>
            <person name="Nordberg H.P."/>
            <person name="Cantor M.N."/>
            <person name="Hua S.X."/>
        </authorList>
    </citation>
    <scope>NUCLEOTIDE SEQUENCE [LARGE SCALE GENOMIC DNA]</scope>
    <source>
        <strain evidence="1 2">Marx 270</strain>
    </source>
</reference>
<gene>
    <name evidence="1" type="ORF">M404DRAFT_160169</name>
</gene>
<accession>A0A0C3JIY0</accession>
<dbReference type="HOGENOM" id="CLU_1543748_0_0_1"/>
<reference evidence="2" key="2">
    <citation type="submission" date="2015-01" db="EMBL/GenBank/DDBJ databases">
        <title>Evolutionary Origins and Diversification of the Mycorrhizal Mutualists.</title>
        <authorList>
            <consortium name="DOE Joint Genome Institute"/>
            <consortium name="Mycorrhizal Genomics Consortium"/>
            <person name="Kohler A."/>
            <person name="Kuo A."/>
            <person name="Nagy L.G."/>
            <person name="Floudas D."/>
            <person name="Copeland A."/>
            <person name="Barry K.W."/>
            <person name="Cichocki N."/>
            <person name="Veneault-Fourrey C."/>
            <person name="LaButti K."/>
            <person name="Lindquist E.A."/>
            <person name="Lipzen A."/>
            <person name="Lundell T."/>
            <person name="Morin E."/>
            <person name="Murat C."/>
            <person name="Riley R."/>
            <person name="Ohm R."/>
            <person name="Sun H."/>
            <person name="Tunlid A."/>
            <person name="Henrissat B."/>
            <person name="Grigoriev I.V."/>
            <person name="Hibbett D.S."/>
            <person name="Martin F."/>
        </authorList>
    </citation>
    <scope>NUCLEOTIDE SEQUENCE [LARGE SCALE GENOMIC DNA]</scope>
    <source>
        <strain evidence="2">Marx 270</strain>
    </source>
</reference>
<dbReference type="AlphaFoldDB" id="A0A0C3JIY0"/>
<organism evidence="1 2">
    <name type="scientific">Pisolithus tinctorius Marx 270</name>
    <dbReference type="NCBI Taxonomy" id="870435"/>
    <lineage>
        <taxon>Eukaryota</taxon>
        <taxon>Fungi</taxon>
        <taxon>Dikarya</taxon>
        <taxon>Basidiomycota</taxon>
        <taxon>Agaricomycotina</taxon>
        <taxon>Agaricomycetes</taxon>
        <taxon>Agaricomycetidae</taxon>
        <taxon>Boletales</taxon>
        <taxon>Sclerodermatineae</taxon>
        <taxon>Pisolithaceae</taxon>
        <taxon>Pisolithus</taxon>
    </lineage>
</organism>
<dbReference type="OrthoDB" id="2692094at2759"/>
<dbReference type="STRING" id="870435.A0A0C3JIY0"/>
<dbReference type="Proteomes" id="UP000054217">
    <property type="component" value="Unassembled WGS sequence"/>
</dbReference>